<evidence type="ECO:0000313" key="4">
    <source>
        <dbReference type="EMBL" id="TMW61614.1"/>
    </source>
</evidence>
<dbReference type="Gene3D" id="2.60.120.620">
    <property type="entry name" value="q2cbj1_9rhob like domain"/>
    <property type="match status" value="1"/>
</dbReference>
<proteinExistence type="predicted"/>
<dbReference type="PANTHER" id="PTHR10869">
    <property type="entry name" value="PROLYL 4-HYDROXYLASE ALPHA SUBUNIT"/>
    <property type="match status" value="1"/>
</dbReference>
<dbReference type="Proteomes" id="UP000794436">
    <property type="component" value="Unassembled WGS sequence"/>
</dbReference>
<gene>
    <name evidence="4" type="ORF">Poli38472_010677</name>
</gene>
<evidence type="ECO:0000256" key="2">
    <source>
        <dbReference type="ARBA" id="ARBA00023004"/>
    </source>
</evidence>
<dbReference type="InterPro" id="IPR045054">
    <property type="entry name" value="P4HA-like"/>
</dbReference>
<protein>
    <recommendedName>
        <fullName evidence="6">Prolyl 4-hydroxylase alpha subunit Fe(2+) 2OG dioxygenase domain-containing protein</fullName>
    </recommendedName>
</protein>
<dbReference type="EMBL" id="SPLM01000075">
    <property type="protein sequence ID" value="TMW61614.1"/>
    <property type="molecule type" value="Genomic_DNA"/>
</dbReference>
<feature type="region of interest" description="Disordered" evidence="3">
    <location>
        <begin position="1"/>
        <end position="22"/>
    </location>
</feature>
<accession>A0A8K1CDV4</accession>
<evidence type="ECO:0008006" key="6">
    <source>
        <dbReference type="Google" id="ProtNLM"/>
    </source>
</evidence>
<keyword evidence="5" id="KW-1185">Reference proteome</keyword>
<comment type="caution">
    <text evidence="4">The sequence shown here is derived from an EMBL/GenBank/DDBJ whole genome shotgun (WGS) entry which is preliminary data.</text>
</comment>
<dbReference type="PANTHER" id="PTHR10869:SF246">
    <property type="entry name" value="TRANSMEMBRANE PROLYL 4-HYDROXYLASE"/>
    <property type="match status" value="1"/>
</dbReference>
<reference evidence="4" key="1">
    <citation type="submission" date="2019-03" db="EMBL/GenBank/DDBJ databases">
        <title>Long read genome sequence of the mycoparasitic Pythium oligandrum ATCC 38472 isolated from sugarbeet rhizosphere.</title>
        <authorList>
            <person name="Gaulin E."/>
        </authorList>
    </citation>
    <scope>NUCLEOTIDE SEQUENCE</scope>
    <source>
        <strain evidence="4">ATCC 38472_TT</strain>
    </source>
</reference>
<dbReference type="GO" id="GO:0005783">
    <property type="term" value="C:endoplasmic reticulum"/>
    <property type="evidence" value="ECO:0007669"/>
    <property type="project" value="TreeGrafter"/>
</dbReference>
<dbReference type="GO" id="GO:0046872">
    <property type="term" value="F:metal ion binding"/>
    <property type="evidence" value="ECO:0007669"/>
    <property type="project" value="UniProtKB-KW"/>
</dbReference>
<dbReference type="AlphaFoldDB" id="A0A8K1CDV4"/>
<evidence type="ECO:0000313" key="5">
    <source>
        <dbReference type="Proteomes" id="UP000794436"/>
    </source>
</evidence>
<dbReference type="OrthoDB" id="420380at2759"/>
<sequence length="137" mass="15965">MELAMPHLKPSGVTLIDGHENRPPTDWRTSTTYFFPSSSHQVVQDIDRRTEDLVKVPMSHQENVQVLRYEETQKNDHHTDYFPAHRHRKSPSLLKNIEYGYKNRMITVFWYMSDVAKGGHTIFPRASGLPQPTSMKD</sequence>
<keyword evidence="1" id="KW-0479">Metal-binding</keyword>
<evidence type="ECO:0000256" key="1">
    <source>
        <dbReference type="ARBA" id="ARBA00022723"/>
    </source>
</evidence>
<name>A0A8K1CDV4_PYTOL</name>
<keyword evidence="2" id="KW-0408">Iron</keyword>
<dbReference type="GO" id="GO:0004656">
    <property type="term" value="F:procollagen-proline 4-dioxygenase activity"/>
    <property type="evidence" value="ECO:0007669"/>
    <property type="project" value="TreeGrafter"/>
</dbReference>
<evidence type="ECO:0000256" key="3">
    <source>
        <dbReference type="SAM" id="MobiDB-lite"/>
    </source>
</evidence>
<organism evidence="4 5">
    <name type="scientific">Pythium oligandrum</name>
    <name type="common">Mycoparasitic fungus</name>
    <dbReference type="NCBI Taxonomy" id="41045"/>
    <lineage>
        <taxon>Eukaryota</taxon>
        <taxon>Sar</taxon>
        <taxon>Stramenopiles</taxon>
        <taxon>Oomycota</taxon>
        <taxon>Peronosporomycetes</taxon>
        <taxon>Pythiales</taxon>
        <taxon>Pythiaceae</taxon>
        <taxon>Pythium</taxon>
    </lineage>
</organism>